<keyword evidence="17" id="KW-1185">Reference proteome</keyword>
<protein>
    <recommendedName>
        <fullName evidence="4">16S rRNA (cytosine(967)-C(5))-methyltransferase</fullName>
        <ecNumber evidence="4">2.1.1.176</ecNumber>
    </recommendedName>
    <alternativeName>
        <fullName evidence="11">16S rRNA m5C967 methyltransferase</fullName>
    </alternativeName>
    <alternativeName>
        <fullName evidence="12">rRNA (cytosine-C(5)-)-methyltransferase RsmB</fullName>
    </alternativeName>
</protein>
<dbReference type="InterPro" id="IPR004573">
    <property type="entry name" value="rRNA_ssu_MeTfrase_B"/>
</dbReference>
<dbReference type="InterPro" id="IPR023267">
    <property type="entry name" value="RCMT"/>
</dbReference>
<evidence type="ECO:0000259" key="15">
    <source>
        <dbReference type="PROSITE" id="PS51686"/>
    </source>
</evidence>
<keyword evidence="7 14" id="KW-0489">Methyltransferase</keyword>
<dbReference type="InterPro" id="IPR035926">
    <property type="entry name" value="NusB-like_sf"/>
</dbReference>
<dbReference type="CDD" id="cd02440">
    <property type="entry name" value="AdoMet_MTases"/>
    <property type="match status" value="1"/>
</dbReference>
<keyword evidence="10 14" id="KW-0694">RNA-binding</keyword>
<proteinExistence type="inferred from homology"/>
<comment type="subcellular location">
    <subcellularLocation>
        <location evidence="2">Cytoplasm</location>
    </subcellularLocation>
</comment>
<dbReference type="NCBIfam" id="NF011494">
    <property type="entry name" value="PRK14902.1"/>
    <property type="match status" value="1"/>
</dbReference>
<dbReference type="InterPro" id="IPR018314">
    <property type="entry name" value="RsmB/NOL1/NOP2-like_CS"/>
</dbReference>
<evidence type="ECO:0000256" key="14">
    <source>
        <dbReference type="PROSITE-ProRule" id="PRU01023"/>
    </source>
</evidence>
<dbReference type="Pfam" id="PF22458">
    <property type="entry name" value="RsmF-B_ferredox"/>
    <property type="match status" value="1"/>
</dbReference>
<comment type="function">
    <text evidence="1">Specifically methylates the cytosine at position 967 (m5C967) of 16S rRNA.</text>
</comment>
<evidence type="ECO:0000256" key="8">
    <source>
        <dbReference type="ARBA" id="ARBA00022679"/>
    </source>
</evidence>
<dbReference type="OrthoDB" id="9810297at2"/>
<dbReference type="PRINTS" id="PR02008">
    <property type="entry name" value="RCMTFAMILY"/>
</dbReference>
<keyword evidence="8 14" id="KW-0808">Transferase</keyword>
<dbReference type="PANTHER" id="PTHR22807">
    <property type="entry name" value="NOP2 YEAST -RELATED NOL1/NOP2/FMU SUN DOMAIN-CONTAINING"/>
    <property type="match status" value="1"/>
</dbReference>
<evidence type="ECO:0000313" key="17">
    <source>
        <dbReference type="Proteomes" id="UP000255328"/>
    </source>
</evidence>
<dbReference type="PROSITE" id="PS51686">
    <property type="entry name" value="SAM_MT_RSMB_NOP"/>
    <property type="match status" value="1"/>
</dbReference>
<evidence type="ECO:0000256" key="10">
    <source>
        <dbReference type="ARBA" id="ARBA00022884"/>
    </source>
</evidence>
<evidence type="ECO:0000256" key="3">
    <source>
        <dbReference type="ARBA" id="ARBA00007494"/>
    </source>
</evidence>
<dbReference type="RefSeq" id="WP_115269388.1">
    <property type="nucleotide sequence ID" value="NZ_UGGU01000003.1"/>
</dbReference>
<dbReference type="InterPro" id="IPR054728">
    <property type="entry name" value="RsmB-like_ferredoxin"/>
</dbReference>
<dbReference type="AlphaFoldDB" id="A0A377GW73"/>
<evidence type="ECO:0000256" key="6">
    <source>
        <dbReference type="ARBA" id="ARBA00022552"/>
    </source>
</evidence>
<comment type="catalytic activity">
    <reaction evidence="13">
        <text>cytidine(967) in 16S rRNA + S-adenosyl-L-methionine = 5-methylcytidine(967) in 16S rRNA + S-adenosyl-L-homocysteine + H(+)</text>
        <dbReference type="Rhea" id="RHEA:42748"/>
        <dbReference type="Rhea" id="RHEA-COMP:10219"/>
        <dbReference type="Rhea" id="RHEA-COMP:10220"/>
        <dbReference type="ChEBI" id="CHEBI:15378"/>
        <dbReference type="ChEBI" id="CHEBI:57856"/>
        <dbReference type="ChEBI" id="CHEBI:59789"/>
        <dbReference type="ChEBI" id="CHEBI:74483"/>
        <dbReference type="ChEBI" id="CHEBI:82748"/>
        <dbReference type="EC" id="2.1.1.176"/>
    </reaction>
</comment>
<dbReference type="Pfam" id="PF01189">
    <property type="entry name" value="Methyltr_RsmB-F"/>
    <property type="match status" value="1"/>
</dbReference>
<evidence type="ECO:0000256" key="2">
    <source>
        <dbReference type="ARBA" id="ARBA00004496"/>
    </source>
</evidence>
<evidence type="ECO:0000256" key="5">
    <source>
        <dbReference type="ARBA" id="ARBA00022490"/>
    </source>
</evidence>
<dbReference type="EMBL" id="UGGU01000003">
    <property type="protein sequence ID" value="STO31250.1"/>
    <property type="molecule type" value="Genomic_DNA"/>
</dbReference>
<evidence type="ECO:0000256" key="11">
    <source>
        <dbReference type="ARBA" id="ARBA00030399"/>
    </source>
</evidence>
<dbReference type="GO" id="GO:0008649">
    <property type="term" value="F:rRNA methyltransferase activity"/>
    <property type="evidence" value="ECO:0007669"/>
    <property type="project" value="InterPro"/>
</dbReference>
<feature type="domain" description="SAM-dependent MTase RsmB/NOP-type" evidence="15">
    <location>
        <begin position="162"/>
        <end position="432"/>
    </location>
</feature>
<feature type="active site" description="Nucleophile" evidence="14">
    <location>
        <position position="370"/>
    </location>
</feature>
<comment type="similarity">
    <text evidence="3 14">Belongs to the class I-like SAM-binding methyltransferase superfamily. RsmB/NOP family.</text>
</comment>
<feature type="binding site" evidence="14">
    <location>
        <position position="317"/>
    </location>
    <ligand>
        <name>S-adenosyl-L-methionine</name>
        <dbReference type="ChEBI" id="CHEBI:59789"/>
    </ligand>
</feature>
<dbReference type="GO" id="GO:0005737">
    <property type="term" value="C:cytoplasm"/>
    <property type="evidence" value="ECO:0007669"/>
    <property type="project" value="UniProtKB-SubCell"/>
</dbReference>
<dbReference type="FunFam" id="3.40.50.150:FF:000022">
    <property type="entry name" value="Ribosomal RNA small subunit methyltransferase B"/>
    <property type="match status" value="1"/>
</dbReference>
<dbReference type="Proteomes" id="UP000255328">
    <property type="component" value="Unassembled WGS sequence"/>
</dbReference>
<evidence type="ECO:0000256" key="7">
    <source>
        <dbReference type="ARBA" id="ARBA00022603"/>
    </source>
</evidence>
<feature type="binding site" evidence="14">
    <location>
        <position position="300"/>
    </location>
    <ligand>
        <name>S-adenosyl-L-methionine</name>
        <dbReference type="ChEBI" id="CHEBI:59789"/>
    </ligand>
</feature>
<dbReference type="EC" id="2.1.1.176" evidence="4"/>
<evidence type="ECO:0000256" key="4">
    <source>
        <dbReference type="ARBA" id="ARBA00012140"/>
    </source>
</evidence>
<dbReference type="GO" id="GO:0003723">
    <property type="term" value="F:RNA binding"/>
    <property type="evidence" value="ECO:0007669"/>
    <property type="project" value="UniProtKB-UniRule"/>
</dbReference>
<dbReference type="InterPro" id="IPR029063">
    <property type="entry name" value="SAM-dependent_MTases_sf"/>
</dbReference>
<keyword evidence="9 14" id="KW-0949">S-adenosyl-L-methionine</keyword>
<sequence length="436" mass="50617">MNIKARVINLIKEVENGKYSNIVLNEYFRDNNLSKKERGFITELFYGVIRNKIFLDYEIDKRTTTIKKDWIRNILRISMYQISFMNSDDKGVIWEATELAKKKFSVPVGKFINGVLRSYQREWQEDVKELKESGKNYIYLSYPEWFYNKLVSEYGEEEGELFLQSLKKTPYISFRVNKLKYSCEEFEKLLQEKKIDIIKKVDSVYYVDSGILLYSDEFRDGKIIVQDASSYLSARNLNPKPDESVLDTCSAPGGKTAVLGELMENRGELLALDIYPHKLKLIEENCHKCGVDIVRTVKMDARKLKEQGKKFDKILVDAPCSGYGVLRKKPEAIYNKNSENVEELAKLQFEILESASQVLKDNGELVYSTCTILKEENGENIKKFLEKYPNFKTVELYIPENVNGSYDNVGGFTVDYKEDILDGFYIVKLKKNKEKG</sequence>
<reference evidence="16 17" key="1">
    <citation type="submission" date="2018-06" db="EMBL/GenBank/DDBJ databases">
        <authorList>
            <consortium name="Pathogen Informatics"/>
            <person name="Doyle S."/>
        </authorList>
    </citation>
    <scope>NUCLEOTIDE SEQUENCE [LARGE SCALE GENOMIC DNA]</scope>
    <source>
        <strain evidence="16 17">NCTC10723</strain>
    </source>
</reference>
<evidence type="ECO:0000256" key="1">
    <source>
        <dbReference type="ARBA" id="ARBA00002724"/>
    </source>
</evidence>
<dbReference type="SUPFAM" id="SSF48013">
    <property type="entry name" value="NusB-like"/>
    <property type="match status" value="1"/>
</dbReference>
<dbReference type="Gene3D" id="3.40.50.150">
    <property type="entry name" value="Vaccinia Virus protein VP39"/>
    <property type="match status" value="1"/>
</dbReference>
<dbReference type="SUPFAM" id="SSF53335">
    <property type="entry name" value="S-adenosyl-L-methionine-dependent methyltransferases"/>
    <property type="match status" value="1"/>
</dbReference>
<dbReference type="GO" id="GO:0006355">
    <property type="term" value="P:regulation of DNA-templated transcription"/>
    <property type="evidence" value="ECO:0007669"/>
    <property type="project" value="InterPro"/>
</dbReference>
<dbReference type="NCBIfam" id="TIGR00563">
    <property type="entry name" value="rsmB"/>
    <property type="match status" value="1"/>
</dbReference>
<gene>
    <name evidence="16" type="primary">rsmB</name>
    <name evidence="16" type="ORF">NCTC10723_00695</name>
</gene>
<dbReference type="PROSITE" id="PS01153">
    <property type="entry name" value="NOL1_NOP2_SUN"/>
    <property type="match status" value="1"/>
</dbReference>
<evidence type="ECO:0000256" key="9">
    <source>
        <dbReference type="ARBA" id="ARBA00022691"/>
    </source>
</evidence>
<organism evidence="16 17">
    <name type="scientific">Fusobacterium necrogenes</name>
    <dbReference type="NCBI Taxonomy" id="858"/>
    <lineage>
        <taxon>Bacteria</taxon>
        <taxon>Fusobacteriati</taxon>
        <taxon>Fusobacteriota</taxon>
        <taxon>Fusobacteriia</taxon>
        <taxon>Fusobacteriales</taxon>
        <taxon>Fusobacteriaceae</taxon>
        <taxon>Fusobacterium</taxon>
    </lineage>
</organism>
<keyword evidence="5" id="KW-0963">Cytoplasm</keyword>
<accession>A0A377GW73</accession>
<keyword evidence="6" id="KW-0698">rRNA processing</keyword>
<feature type="binding site" evidence="14">
    <location>
        <begin position="249"/>
        <end position="255"/>
    </location>
    <ligand>
        <name>S-adenosyl-L-methionine</name>
        <dbReference type="ChEBI" id="CHEBI:59789"/>
    </ligand>
</feature>
<name>A0A377GW73_9FUSO</name>
<dbReference type="InterPro" id="IPR049560">
    <property type="entry name" value="MeTrfase_RsmB-F_NOP2_cat"/>
</dbReference>
<dbReference type="InterPro" id="IPR006027">
    <property type="entry name" value="NusB_RsmB_TIM44"/>
</dbReference>
<evidence type="ECO:0000313" key="16">
    <source>
        <dbReference type="EMBL" id="STO31250.1"/>
    </source>
</evidence>
<dbReference type="InterPro" id="IPR001678">
    <property type="entry name" value="MeTrfase_RsmB-F_NOP2_dom"/>
</dbReference>
<feature type="binding site" evidence="14">
    <location>
        <position position="273"/>
    </location>
    <ligand>
        <name>S-adenosyl-L-methionine</name>
        <dbReference type="ChEBI" id="CHEBI:59789"/>
    </ligand>
</feature>
<evidence type="ECO:0000256" key="13">
    <source>
        <dbReference type="ARBA" id="ARBA00047283"/>
    </source>
</evidence>
<dbReference type="Pfam" id="PF01029">
    <property type="entry name" value="NusB"/>
    <property type="match status" value="1"/>
</dbReference>
<evidence type="ECO:0000256" key="12">
    <source>
        <dbReference type="ARBA" id="ARBA00031088"/>
    </source>
</evidence>
<dbReference type="PANTHER" id="PTHR22807:SF53">
    <property type="entry name" value="RIBOSOMAL RNA SMALL SUBUNIT METHYLTRANSFERASE B-RELATED"/>
    <property type="match status" value="1"/>
</dbReference>
<dbReference type="Gene3D" id="1.10.940.10">
    <property type="entry name" value="NusB-like"/>
    <property type="match status" value="1"/>
</dbReference>